<accession>A0ABU7KG10</accession>
<dbReference type="InterPro" id="IPR015815">
    <property type="entry name" value="HIBADH-related"/>
</dbReference>
<dbReference type="EMBL" id="JAUZMY010000036">
    <property type="protein sequence ID" value="MEE2040844.1"/>
    <property type="molecule type" value="Genomic_DNA"/>
</dbReference>
<protein>
    <submittedName>
        <fullName evidence="5">NAD(P)-binding domain-containing protein</fullName>
    </submittedName>
</protein>
<evidence type="ECO:0000256" key="1">
    <source>
        <dbReference type="ARBA" id="ARBA00009080"/>
    </source>
</evidence>
<reference evidence="5 6" key="1">
    <citation type="submission" date="2023-08" db="EMBL/GenBank/DDBJ databases">
        <authorList>
            <person name="Girao M."/>
            <person name="Carvalho M.F."/>
        </authorList>
    </citation>
    <scope>NUCLEOTIDE SEQUENCE [LARGE SCALE GENOMIC DNA]</scope>
    <source>
        <strain evidence="5 6">CT-R113</strain>
    </source>
</reference>
<organism evidence="5 6">
    <name type="scientific">Nocardiopsis codii</name>
    <dbReference type="NCBI Taxonomy" id="3065942"/>
    <lineage>
        <taxon>Bacteria</taxon>
        <taxon>Bacillati</taxon>
        <taxon>Actinomycetota</taxon>
        <taxon>Actinomycetes</taxon>
        <taxon>Streptosporangiales</taxon>
        <taxon>Nocardiopsidaceae</taxon>
        <taxon>Nocardiopsis</taxon>
    </lineage>
</organism>
<evidence type="ECO:0000313" key="5">
    <source>
        <dbReference type="EMBL" id="MEE2040844.1"/>
    </source>
</evidence>
<sequence length="257" mass="25976">MRITVIGLGEAGSIYASALTDQGHTVTGYDPGPAPTPQGIERAGSATAAVEGAELVLVLTSASVGPAVAESVLDSLGEGIVYADCTSATPEAMRTMGATVEETGARFADVAILGPMNIGGATTDLIASGAGAALVERVCGPLGAHVEVLAGAPGEATARKLLRSTLMKPLASVVCEAVVAGRAAGVEAWVREQVAAQLTGGEELVDRFLNGTVKHAARRAQEVNSTAAYLDSLGVPNEMAKASEQTLRRLEANGRQG</sequence>
<dbReference type="PIRSF" id="PIRSF000103">
    <property type="entry name" value="HIBADH"/>
    <property type="match status" value="1"/>
</dbReference>
<dbReference type="InterPro" id="IPR036291">
    <property type="entry name" value="NAD(P)-bd_dom_sf"/>
</dbReference>
<dbReference type="RefSeq" id="WP_330094607.1">
    <property type="nucleotide sequence ID" value="NZ_JAUZMY010000036.1"/>
</dbReference>
<feature type="domain" description="Phosphogluconate dehydrogenase NAD-binding putative C-terminal" evidence="4">
    <location>
        <begin position="183"/>
        <end position="250"/>
    </location>
</feature>
<dbReference type="Pfam" id="PF09130">
    <property type="entry name" value="DUF1932"/>
    <property type="match status" value="1"/>
</dbReference>
<keyword evidence="6" id="KW-1185">Reference proteome</keyword>
<feature type="domain" description="6-phosphogluconate dehydrogenase NADP-binding" evidence="3">
    <location>
        <begin position="2"/>
        <end position="130"/>
    </location>
</feature>
<evidence type="ECO:0000313" key="6">
    <source>
        <dbReference type="Proteomes" id="UP001356095"/>
    </source>
</evidence>
<dbReference type="SUPFAM" id="SSF48179">
    <property type="entry name" value="6-phosphogluconate dehydrogenase C-terminal domain-like"/>
    <property type="match status" value="1"/>
</dbReference>
<comment type="similarity">
    <text evidence="1">Belongs to the HIBADH-related family.</text>
</comment>
<evidence type="ECO:0000259" key="3">
    <source>
        <dbReference type="Pfam" id="PF03446"/>
    </source>
</evidence>
<proteinExistence type="inferred from homology"/>
<dbReference type="InterPro" id="IPR013328">
    <property type="entry name" value="6PGD_dom2"/>
</dbReference>
<comment type="caution">
    <text evidence="5">The sequence shown here is derived from an EMBL/GenBank/DDBJ whole genome shotgun (WGS) entry which is preliminary data.</text>
</comment>
<dbReference type="Gene3D" id="1.10.1040.10">
    <property type="entry name" value="N-(1-d-carboxylethyl)-l-norvaline Dehydrogenase, domain 2"/>
    <property type="match status" value="1"/>
</dbReference>
<evidence type="ECO:0000259" key="4">
    <source>
        <dbReference type="Pfam" id="PF09130"/>
    </source>
</evidence>
<gene>
    <name evidence="5" type="ORF">Q8791_26850</name>
</gene>
<dbReference type="Gene3D" id="3.40.50.720">
    <property type="entry name" value="NAD(P)-binding Rossmann-like Domain"/>
    <property type="match status" value="1"/>
</dbReference>
<dbReference type="InterPro" id="IPR015814">
    <property type="entry name" value="Pgluconate_DH_NAD-bd_C"/>
</dbReference>
<dbReference type="InterPro" id="IPR006115">
    <property type="entry name" value="6PGDH_NADP-bd"/>
</dbReference>
<dbReference type="SUPFAM" id="SSF51735">
    <property type="entry name" value="NAD(P)-binding Rossmann-fold domains"/>
    <property type="match status" value="1"/>
</dbReference>
<dbReference type="Proteomes" id="UP001356095">
    <property type="component" value="Unassembled WGS sequence"/>
</dbReference>
<evidence type="ECO:0000256" key="2">
    <source>
        <dbReference type="ARBA" id="ARBA00023002"/>
    </source>
</evidence>
<dbReference type="InterPro" id="IPR008927">
    <property type="entry name" value="6-PGluconate_DH-like_C_sf"/>
</dbReference>
<keyword evidence="2" id="KW-0560">Oxidoreductase</keyword>
<name>A0ABU7KG10_9ACTN</name>
<dbReference type="Pfam" id="PF03446">
    <property type="entry name" value="NAD_binding_2"/>
    <property type="match status" value="1"/>
</dbReference>